<evidence type="ECO:0000313" key="1">
    <source>
        <dbReference type="EMBL" id="ETI55064.1"/>
    </source>
</evidence>
<reference evidence="1 2" key="1">
    <citation type="submission" date="2013-11" db="EMBL/GenBank/DDBJ databases">
        <title>The Genome Sequence of Phytophthora parasitica P1569.</title>
        <authorList>
            <consortium name="The Broad Institute Genomics Platform"/>
            <person name="Russ C."/>
            <person name="Tyler B."/>
            <person name="Panabieres F."/>
            <person name="Shan W."/>
            <person name="Tripathy S."/>
            <person name="Grunwald N."/>
            <person name="Machado M."/>
            <person name="Johnson C.S."/>
            <person name="Arredondo F."/>
            <person name="Hong C."/>
            <person name="Coffey M."/>
            <person name="Young S.K."/>
            <person name="Zeng Q."/>
            <person name="Gargeya S."/>
            <person name="Fitzgerald M."/>
            <person name="Abouelleil A."/>
            <person name="Alvarado L."/>
            <person name="Chapman S.B."/>
            <person name="Gainer-Dewar J."/>
            <person name="Goldberg J."/>
            <person name="Griggs A."/>
            <person name="Gujja S."/>
            <person name="Hansen M."/>
            <person name="Howarth C."/>
            <person name="Imamovic A."/>
            <person name="Ireland A."/>
            <person name="Larimer J."/>
            <person name="McCowan C."/>
            <person name="Murphy C."/>
            <person name="Pearson M."/>
            <person name="Poon T.W."/>
            <person name="Priest M."/>
            <person name="Roberts A."/>
            <person name="Saif S."/>
            <person name="Shea T."/>
            <person name="Sykes S."/>
            <person name="Wortman J."/>
            <person name="Nusbaum C."/>
            <person name="Birren B."/>
        </authorList>
    </citation>
    <scope>NUCLEOTIDE SEQUENCE [LARGE SCALE GENOMIC DNA]</scope>
    <source>
        <strain evidence="1 2">P1569</strain>
    </source>
</reference>
<sequence length="85" mass="9190">MCITNMVTASQFFTGEVAAFDAQQVEMQVLRINAAALNVRRSERLTRHMDDSAADTCVHALHVVHVAHAASELDACFGGALGRYA</sequence>
<accession>V9FUB2</accession>
<protein>
    <submittedName>
        <fullName evidence="1">Uncharacterized protein</fullName>
    </submittedName>
</protein>
<keyword evidence="2" id="KW-1185">Reference proteome</keyword>
<dbReference type="EMBL" id="ANIZ01000375">
    <property type="protein sequence ID" value="ETI55064.1"/>
    <property type="molecule type" value="Genomic_DNA"/>
</dbReference>
<name>V9FUB2_PHYNI</name>
<dbReference type="HOGENOM" id="CLU_2595052_0_0_1"/>
<comment type="caution">
    <text evidence="1">The sequence shown here is derived from an EMBL/GenBank/DDBJ whole genome shotgun (WGS) entry which is preliminary data.</text>
</comment>
<evidence type="ECO:0000313" key="2">
    <source>
        <dbReference type="Proteomes" id="UP000018721"/>
    </source>
</evidence>
<proteinExistence type="predicted"/>
<organism evidence="1 2">
    <name type="scientific">Phytophthora nicotianae P1569</name>
    <dbReference type="NCBI Taxonomy" id="1317065"/>
    <lineage>
        <taxon>Eukaryota</taxon>
        <taxon>Sar</taxon>
        <taxon>Stramenopiles</taxon>
        <taxon>Oomycota</taxon>
        <taxon>Peronosporomycetes</taxon>
        <taxon>Peronosporales</taxon>
        <taxon>Peronosporaceae</taxon>
        <taxon>Phytophthora</taxon>
    </lineage>
</organism>
<dbReference type="AlphaFoldDB" id="V9FUB2"/>
<dbReference type="Proteomes" id="UP000018721">
    <property type="component" value="Unassembled WGS sequence"/>
</dbReference>
<gene>
    <name evidence="1" type="ORF">F443_02225</name>
</gene>